<dbReference type="InterPro" id="IPR000847">
    <property type="entry name" value="LysR_HTH_N"/>
</dbReference>
<dbReference type="Gene3D" id="1.10.10.10">
    <property type="entry name" value="Winged helix-like DNA-binding domain superfamily/Winged helix DNA-binding domain"/>
    <property type="match status" value="1"/>
</dbReference>
<feature type="domain" description="HTH lysR-type" evidence="5">
    <location>
        <begin position="1"/>
        <end position="58"/>
    </location>
</feature>
<keyword evidence="3" id="KW-0238">DNA-binding</keyword>
<evidence type="ECO:0000256" key="1">
    <source>
        <dbReference type="ARBA" id="ARBA00009437"/>
    </source>
</evidence>
<protein>
    <submittedName>
        <fullName evidence="6">LysR family transcriptional regulator</fullName>
    </submittedName>
</protein>
<evidence type="ECO:0000313" key="7">
    <source>
        <dbReference type="Proteomes" id="UP000824024"/>
    </source>
</evidence>
<reference evidence="6" key="2">
    <citation type="submission" date="2021-04" db="EMBL/GenBank/DDBJ databases">
        <authorList>
            <person name="Gilroy R."/>
        </authorList>
    </citation>
    <scope>NUCLEOTIDE SEQUENCE</scope>
    <source>
        <strain evidence="6">CHK192-9172</strain>
    </source>
</reference>
<dbReference type="PANTHER" id="PTHR30346">
    <property type="entry name" value="TRANSCRIPTIONAL DUAL REGULATOR HCAR-RELATED"/>
    <property type="match status" value="1"/>
</dbReference>
<dbReference type="GO" id="GO:0003700">
    <property type="term" value="F:DNA-binding transcription factor activity"/>
    <property type="evidence" value="ECO:0007669"/>
    <property type="project" value="InterPro"/>
</dbReference>
<dbReference type="PANTHER" id="PTHR30346:SF28">
    <property type="entry name" value="HTH-TYPE TRANSCRIPTIONAL REGULATOR CYNR"/>
    <property type="match status" value="1"/>
</dbReference>
<evidence type="ECO:0000256" key="4">
    <source>
        <dbReference type="ARBA" id="ARBA00023163"/>
    </source>
</evidence>
<dbReference type="GO" id="GO:0032993">
    <property type="term" value="C:protein-DNA complex"/>
    <property type="evidence" value="ECO:0007669"/>
    <property type="project" value="TreeGrafter"/>
</dbReference>
<dbReference type="InterPro" id="IPR036388">
    <property type="entry name" value="WH-like_DNA-bd_sf"/>
</dbReference>
<reference evidence="6" key="1">
    <citation type="journal article" date="2021" name="PeerJ">
        <title>Extensive microbial diversity within the chicken gut microbiome revealed by metagenomics and culture.</title>
        <authorList>
            <person name="Gilroy R."/>
            <person name="Ravi A."/>
            <person name="Getino M."/>
            <person name="Pursley I."/>
            <person name="Horton D.L."/>
            <person name="Alikhan N.F."/>
            <person name="Baker D."/>
            <person name="Gharbi K."/>
            <person name="Hall N."/>
            <person name="Watson M."/>
            <person name="Adriaenssens E.M."/>
            <person name="Foster-Nyarko E."/>
            <person name="Jarju S."/>
            <person name="Secka A."/>
            <person name="Antonio M."/>
            <person name="Oren A."/>
            <person name="Chaudhuri R.R."/>
            <person name="La Ragione R."/>
            <person name="Hildebrand F."/>
            <person name="Pallen M.J."/>
        </authorList>
    </citation>
    <scope>NUCLEOTIDE SEQUENCE</scope>
    <source>
        <strain evidence="6">CHK192-9172</strain>
    </source>
</reference>
<evidence type="ECO:0000256" key="2">
    <source>
        <dbReference type="ARBA" id="ARBA00023015"/>
    </source>
</evidence>
<dbReference type="Pfam" id="PF03466">
    <property type="entry name" value="LysR_substrate"/>
    <property type="match status" value="1"/>
</dbReference>
<proteinExistence type="inferred from homology"/>
<evidence type="ECO:0000313" key="6">
    <source>
        <dbReference type="EMBL" id="HIZ07781.1"/>
    </source>
</evidence>
<dbReference type="SUPFAM" id="SSF53850">
    <property type="entry name" value="Periplasmic binding protein-like II"/>
    <property type="match status" value="1"/>
</dbReference>
<dbReference type="Pfam" id="PF00126">
    <property type="entry name" value="HTH_1"/>
    <property type="match status" value="1"/>
</dbReference>
<keyword evidence="4" id="KW-0804">Transcription</keyword>
<accession>A0A9D2IGJ8</accession>
<dbReference type="EMBL" id="DXCH01000210">
    <property type="protein sequence ID" value="HIZ07781.1"/>
    <property type="molecule type" value="Genomic_DNA"/>
</dbReference>
<organism evidence="6 7">
    <name type="scientific">Candidatus Eubacterium avistercoris</name>
    <dbReference type="NCBI Taxonomy" id="2838567"/>
    <lineage>
        <taxon>Bacteria</taxon>
        <taxon>Bacillati</taxon>
        <taxon>Bacillota</taxon>
        <taxon>Clostridia</taxon>
        <taxon>Eubacteriales</taxon>
        <taxon>Eubacteriaceae</taxon>
        <taxon>Eubacterium</taxon>
    </lineage>
</organism>
<gene>
    <name evidence="6" type="ORF">IAA08_07600</name>
</gene>
<dbReference type="Proteomes" id="UP000824024">
    <property type="component" value="Unassembled WGS sequence"/>
</dbReference>
<name>A0A9D2IGJ8_9FIRM</name>
<dbReference type="InterPro" id="IPR005119">
    <property type="entry name" value="LysR_subst-bd"/>
</dbReference>
<dbReference type="InterPro" id="IPR036390">
    <property type="entry name" value="WH_DNA-bd_sf"/>
</dbReference>
<comment type="similarity">
    <text evidence="1">Belongs to the LysR transcriptional regulatory family.</text>
</comment>
<dbReference type="CDD" id="cd05466">
    <property type="entry name" value="PBP2_LTTR_substrate"/>
    <property type="match status" value="1"/>
</dbReference>
<dbReference type="Gene3D" id="3.40.190.10">
    <property type="entry name" value="Periplasmic binding protein-like II"/>
    <property type="match status" value="2"/>
</dbReference>
<dbReference type="SUPFAM" id="SSF46785">
    <property type="entry name" value="Winged helix' DNA-binding domain"/>
    <property type="match status" value="1"/>
</dbReference>
<evidence type="ECO:0000256" key="3">
    <source>
        <dbReference type="ARBA" id="ARBA00023125"/>
    </source>
</evidence>
<dbReference type="PRINTS" id="PR00039">
    <property type="entry name" value="HTHLYSR"/>
</dbReference>
<evidence type="ECO:0000259" key="5">
    <source>
        <dbReference type="PROSITE" id="PS50931"/>
    </source>
</evidence>
<keyword evidence="2" id="KW-0805">Transcription regulation</keyword>
<comment type="caution">
    <text evidence="6">The sequence shown here is derived from an EMBL/GenBank/DDBJ whole genome shotgun (WGS) entry which is preliminary data.</text>
</comment>
<dbReference type="PROSITE" id="PS50931">
    <property type="entry name" value="HTH_LYSR"/>
    <property type="match status" value="1"/>
</dbReference>
<dbReference type="GO" id="GO:0003677">
    <property type="term" value="F:DNA binding"/>
    <property type="evidence" value="ECO:0007669"/>
    <property type="project" value="UniProtKB-KW"/>
</dbReference>
<dbReference type="AlphaFoldDB" id="A0A9D2IGJ8"/>
<sequence>MTFLQIKYFVETAKENSYTRTAKNLFVSQQAVNKQIKALEQELGFKLFESEGKKLRLTEGGRKLFALWEPMLRQTEDVIRETRKNQDQKETILRIGLLEYEKIKEMVLPWLIEFGEEYPRVRMEITAASPAKLRTMAEDSETDLLCTLSSELPRSCKNHEMVTVKPLELSIILAQSHPLAKKDILNIEDLKDETIFIFSNSHSEDAQKQILSHFREKGFIPEVKFFRSQESMEVELMMGKGITTGFGDAFKNAGGRLKFYPMPYRKKGVPARVVLTGVTSLGRAAVRKIQKSQQKGCE</sequence>